<dbReference type="GO" id="GO:0005384">
    <property type="term" value="F:manganese ion transmembrane transporter activity"/>
    <property type="evidence" value="ECO:0007669"/>
    <property type="project" value="InterPro"/>
</dbReference>
<dbReference type="GO" id="GO:0012505">
    <property type="term" value="C:endomembrane system"/>
    <property type="evidence" value="ECO:0007669"/>
    <property type="project" value="UniProtKB-SubCell"/>
</dbReference>
<name>A0A1G2R8H4_9BACT</name>
<protein>
    <recommendedName>
        <fullName evidence="8">VIT family protein</fullName>
    </recommendedName>
</protein>
<evidence type="ECO:0000313" key="7">
    <source>
        <dbReference type="Proteomes" id="UP000178529"/>
    </source>
</evidence>
<keyword evidence="2 5" id="KW-0812">Transmembrane</keyword>
<dbReference type="AlphaFoldDB" id="A0A1G2R8H4"/>
<dbReference type="Proteomes" id="UP000178529">
    <property type="component" value="Unassembled WGS sequence"/>
</dbReference>
<keyword evidence="3 5" id="KW-1133">Transmembrane helix</keyword>
<dbReference type="EMBL" id="MHTY01000005">
    <property type="protein sequence ID" value="OHA69156.1"/>
    <property type="molecule type" value="Genomic_DNA"/>
</dbReference>
<organism evidence="6 7">
    <name type="scientific">Candidatus Wildermuthbacteria bacterium RIFCSPHIGHO2_02_FULL_48_16</name>
    <dbReference type="NCBI Taxonomy" id="1802453"/>
    <lineage>
        <taxon>Bacteria</taxon>
        <taxon>Candidatus Wildermuthiibacteriota</taxon>
    </lineage>
</organism>
<feature type="transmembrane region" description="Helical" evidence="5">
    <location>
        <begin position="117"/>
        <end position="136"/>
    </location>
</feature>
<sequence>MEAKNPEKGKFLGDMVYGATDGTVTTFAIVAAAVGASLPAAVVIILGLANLAADGFSMGASNFLGRRSEGALARLKKNLLIPFQHGLATLVAFMIAGFIPLIPYLLEVGQNGNQFTISAVLAGITFFGVGTARALVTAERFWVSGFEILLVGGAASAVAYGIGWLVKTMFGIVV</sequence>
<evidence type="ECO:0000256" key="5">
    <source>
        <dbReference type="SAM" id="Phobius"/>
    </source>
</evidence>
<evidence type="ECO:0000313" key="6">
    <source>
        <dbReference type="EMBL" id="OHA69156.1"/>
    </source>
</evidence>
<evidence type="ECO:0000256" key="4">
    <source>
        <dbReference type="ARBA" id="ARBA00023136"/>
    </source>
</evidence>
<dbReference type="GO" id="GO:0030026">
    <property type="term" value="P:intracellular manganese ion homeostasis"/>
    <property type="evidence" value="ECO:0007669"/>
    <property type="project" value="InterPro"/>
</dbReference>
<gene>
    <name evidence="6" type="ORF">A3J68_02415</name>
</gene>
<evidence type="ECO:0000256" key="2">
    <source>
        <dbReference type="ARBA" id="ARBA00022692"/>
    </source>
</evidence>
<evidence type="ECO:0000256" key="1">
    <source>
        <dbReference type="ARBA" id="ARBA00004127"/>
    </source>
</evidence>
<evidence type="ECO:0000256" key="3">
    <source>
        <dbReference type="ARBA" id="ARBA00022989"/>
    </source>
</evidence>
<comment type="caution">
    <text evidence="6">The sequence shown here is derived from an EMBL/GenBank/DDBJ whole genome shotgun (WGS) entry which is preliminary data.</text>
</comment>
<feature type="transmembrane region" description="Helical" evidence="5">
    <location>
        <begin position="148"/>
        <end position="166"/>
    </location>
</feature>
<dbReference type="InterPro" id="IPR008217">
    <property type="entry name" value="Ccc1_fam"/>
</dbReference>
<reference evidence="6 7" key="1">
    <citation type="journal article" date="2016" name="Nat. Commun.">
        <title>Thousands of microbial genomes shed light on interconnected biogeochemical processes in an aquifer system.</title>
        <authorList>
            <person name="Anantharaman K."/>
            <person name="Brown C.T."/>
            <person name="Hug L.A."/>
            <person name="Sharon I."/>
            <person name="Castelle C.J."/>
            <person name="Probst A.J."/>
            <person name="Thomas B.C."/>
            <person name="Singh A."/>
            <person name="Wilkins M.J."/>
            <person name="Karaoz U."/>
            <person name="Brodie E.L."/>
            <person name="Williams K.H."/>
            <person name="Hubbard S.S."/>
            <person name="Banfield J.F."/>
        </authorList>
    </citation>
    <scope>NUCLEOTIDE SEQUENCE [LARGE SCALE GENOMIC DNA]</scope>
</reference>
<comment type="subcellular location">
    <subcellularLocation>
        <location evidence="1">Endomembrane system</location>
        <topology evidence="1">Multi-pass membrane protein</topology>
    </subcellularLocation>
</comment>
<keyword evidence="4 5" id="KW-0472">Membrane</keyword>
<evidence type="ECO:0008006" key="8">
    <source>
        <dbReference type="Google" id="ProtNLM"/>
    </source>
</evidence>
<dbReference type="PANTHER" id="PTHR31851">
    <property type="entry name" value="FE(2+)/MN(2+) TRANSPORTER PCL1"/>
    <property type="match status" value="1"/>
</dbReference>
<proteinExistence type="predicted"/>
<feature type="transmembrane region" description="Helical" evidence="5">
    <location>
        <begin position="86"/>
        <end position="105"/>
    </location>
</feature>
<dbReference type="Pfam" id="PF01988">
    <property type="entry name" value="VIT1"/>
    <property type="match status" value="2"/>
</dbReference>
<accession>A0A1G2R8H4</accession>